<dbReference type="EMBL" id="LR899010">
    <property type="protein sequence ID" value="CAD7083339.1"/>
    <property type="molecule type" value="Genomic_DNA"/>
</dbReference>
<dbReference type="PROSITE" id="PS50294">
    <property type="entry name" value="WD_REPEATS_REGION"/>
    <property type="match status" value="1"/>
</dbReference>
<dbReference type="GO" id="GO:0008104">
    <property type="term" value="P:intracellular protein localization"/>
    <property type="evidence" value="ECO:0007669"/>
    <property type="project" value="TreeGrafter"/>
</dbReference>
<name>A0A7R8YV10_HERIL</name>
<dbReference type="OrthoDB" id="26681at2759"/>
<evidence type="ECO:0000259" key="4">
    <source>
        <dbReference type="PROSITE" id="PS50197"/>
    </source>
</evidence>
<organism evidence="6 7">
    <name type="scientific">Hermetia illucens</name>
    <name type="common">Black soldier fly</name>
    <dbReference type="NCBI Taxonomy" id="343691"/>
    <lineage>
        <taxon>Eukaryota</taxon>
        <taxon>Metazoa</taxon>
        <taxon>Ecdysozoa</taxon>
        <taxon>Arthropoda</taxon>
        <taxon>Hexapoda</taxon>
        <taxon>Insecta</taxon>
        <taxon>Pterygota</taxon>
        <taxon>Neoptera</taxon>
        <taxon>Endopterygota</taxon>
        <taxon>Diptera</taxon>
        <taxon>Brachycera</taxon>
        <taxon>Stratiomyomorpha</taxon>
        <taxon>Stratiomyidae</taxon>
        <taxon>Hermetiinae</taxon>
        <taxon>Hermetia</taxon>
    </lineage>
</organism>
<dbReference type="PROSITE" id="PS50082">
    <property type="entry name" value="WD_REPEATS_2"/>
    <property type="match status" value="2"/>
</dbReference>
<dbReference type="InterPro" id="IPR001680">
    <property type="entry name" value="WD40_rpt"/>
</dbReference>
<dbReference type="SMART" id="SM00320">
    <property type="entry name" value="WD40"/>
    <property type="match status" value="2"/>
</dbReference>
<dbReference type="PANTHER" id="PTHR13743:SF112">
    <property type="entry name" value="BEACH DOMAIN-CONTAINING PROTEIN"/>
    <property type="match status" value="1"/>
</dbReference>
<feature type="repeat" description="WD" evidence="3">
    <location>
        <begin position="731"/>
        <end position="772"/>
    </location>
</feature>
<dbReference type="Gene3D" id="1.10.1540.10">
    <property type="entry name" value="BEACH domain"/>
    <property type="match status" value="1"/>
</dbReference>
<sequence length="906" mass="102243">MGNGIYLTYLSVSQGKSIRDEPKEEFWKLSNHENVARMRLKLEPQLYPDNHENAARLRDNAVNTNETKPISADFNSSIKSAVVRDFLSEDENLWLEEEMRLSVEPQHQDVPLEKAVISQECELITLMTKVKGRLEVNATLFTFVDLSPPGEGKEKMDFRFPITKIRELHLRKYNLRRSALEIFLIDQTSYFLNFTTKTRNKIFTKILSLQPPNILYGSGRSPPELLRASGLTQKWVNREISNFEYLMYLNTIAGRSYNDLSQYPVFPWILADYTSEVLDLTDPKSFRDLSKPIGVINPKNEAEVRAKYEGFEDPSGTIPKFHYGTHYSNSAGVLHYLIRVEPFTSLHVDLQSGRFDVADRQFHSIPQTWKLLMDNPNDVKELIPEFFYFPEFLKNMNKFNLGQLQITKEKVDDVILPPWASSPEEFIEIHRRALESEYVSQNLHHWIDLIFGYKQKGPKAVGALNVFYYCSYEGAVDLDKIKNPVEREAVEGMINNFGQTPSQLLRDPHPKRLTQEETVMKLLRLELKRPDISQFFDRIVPTHCEFSVQKDPIIFLSVPRSPPRSFLQISPDVLVSISKSRILGCNSWISFDKDKGFLLEIDATTTNLKNRKRIFGPIHPSLNLSSHMFDVSIDGKYLYAAGIWDNSLRVYSLHKGKTIASVTRHLGLITCLALDNCGSYLVTGSKDCTCIVWSLSGANGSIPGTANQPSSNNVPQLNTNNSVTPKPITTLYGHDDSISCVAIYTELDLVVSGSLDGTVNVYTIKDGQFVRSLKPVGCTEPYVQISFITISYQGHIAFSALDDTSHSVHVYSVNGTNLGSKYVSGRVTGLTTAGDFLVVADDAGDITMSRLYGLKPVYDIPLHVPIQTVVVTPNNTHILAPLRDGRLAVIGVSTPTTNRKHSVLNV</sequence>
<dbReference type="InterPro" id="IPR015943">
    <property type="entry name" value="WD40/YVTN_repeat-like_dom_sf"/>
</dbReference>
<reference evidence="6 7" key="1">
    <citation type="submission" date="2020-11" db="EMBL/GenBank/DDBJ databases">
        <authorList>
            <person name="Wallbank WR R."/>
            <person name="Pardo Diaz C."/>
            <person name="Kozak K."/>
            <person name="Martin S."/>
            <person name="Jiggins C."/>
            <person name="Moest M."/>
            <person name="Warren A I."/>
            <person name="Generalovic N T."/>
            <person name="Byers J.R.P. K."/>
            <person name="Montejo-Kovacevich G."/>
            <person name="Yen C E."/>
        </authorList>
    </citation>
    <scope>NUCLEOTIDE SEQUENCE [LARGE SCALE GENOMIC DNA]</scope>
</reference>
<dbReference type="SUPFAM" id="SSF50978">
    <property type="entry name" value="WD40 repeat-like"/>
    <property type="match status" value="1"/>
</dbReference>
<dbReference type="GO" id="GO:0005829">
    <property type="term" value="C:cytosol"/>
    <property type="evidence" value="ECO:0007669"/>
    <property type="project" value="TreeGrafter"/>
</dbReference>
<dbReference type="Gene3D" id="2.30.29.30">
    <property type="entry name" value="Pleckstrin-homology domain (PH domain)/Phosphotyrosine-binding domain (PTB)"/>
    <property type="match status" value="1"/>
</dbReference>
<dbReference type="Proteomes" id="UP000594454">
    <property type="component" value="Chromosome 2"/>
</dbReference>
<dbReference type="InterPro" id="IPR011993">
    <property type="entry name" value="PH-like_dom_sf"/>
</dbReference>
<evidence type="ECO:0000256" key="2">
    <source>
        <dbReference type="ARBA" id="ARBA00022737"/>
    </source>
</evidence>
<accession>A0A7R8YV10</accession>
<dbReference type="Pfam" id="PF14844">
    <property type="entry name" value="PH_BEACH"/>
    <property type="match status" value="1"/>
</dbReference>
<keyword evidence="2" id="KW-0677">Repeat</keyword>
<gene>
    <name evidence="6" type="ORF">HERILL_LOCUS6309</name>
</gene>
<feature type="repeat" description="WD" evidence="3">
    <location>
        <begin position="662"/>
        <end position="696"/>
    </location>
</feature>
<dbReference type="CDD" id="cd01201">
    <property type="entry name" value="PH_BEACH"/>
    <property type="match status" value="1"/>
</dbReference>
<evidence type="ECO:0000313" key="7">
    <source>
        <dbReference type="Proteomes" id="UP000594454"/>
    </source>
</evidence>
<dbReference type="GO" id="GO:0019901">
    <property type="term" value="F:protein kinase binding"/>
    <property type="evidence" value="ECO:0007669"/>
    <property type="project" value="TreeGrafter"/>
</dbReference>
<dbReference type="Pfam" id="PF16057">
    <property type="entry name" value="DUF4800"/>
    <property type="match status" value="1"/>
</dbReference>
<proteinExistence type="predicted"/>
<dbReference type="InterPro" id="IPR000409">
    <property type="entry name" value="BEACH_dom"/>
</dbReference>
<dbReference type="SUPFAM" id="SSF81837">
    <property type="entry name" value="BEACH domain"/>
    <property type="match status" value="1"/>
</dbReference>
<feature type="domain" description="BEACH-type PH" evidence="5">
    <location>
        <begin position="110"/>
        <end position="207"/>
    </location>
</feature>
<keyword evidence="7" id="KW-1185">Reference proteome</keyword>
<dbReference type="SUPFAM" id="SSF50729">
    <property type="entry name" value="PH domain-like"/>
    <property type="match status" value="1"/>
</dbReference>
<dbReference type="PROSITE" id="PS51783">
    <property type="entry name" value="PH_BEACH"/>
    <property type="match status" value="1"/>
</dbReference>
<dbReference type="CDD" id="cd06071">
    <property type="entry name" value="Beach"/>
    <property type="match status" value="1"/>
</dbReference>
<dbReference type="InterPro" id="IPR050865">
    <property type="entry name" value="BEACH_Domain"/>
</dbReference>
<dbReference type="InterPro" id="IPR036322">
    <property type="entry name" value="WD40_repeat_dom_sf"/>
</dbReference>
<dbReference type="FunFam" id="1.10.1540.10:FF:000001">
    <property type="entry name" value="neurobeachin isoform X1"/>
    <property type="match status" value="1"/>
</dbReference>
<feature type="domain" description="BEACH" evidence="4">
    <location>
        <begin position="220"/>
        <end position="512"/>
    </location>
</feature>
<evidence type="ECO:0000259" key="5">
    <source>
        <dbReference type="PROSITE" id="PS51783"/>
    </source>
</evidence>
<dbReference type="InterPro" id="IPR036372">
    <property type="entry name" value="BEACH_dom_sf"/>
</dbReference>
<dbReference type="PANTHER" id="PTHR13743">
    <property type="entry name" value="BEIGE/BEACH-RELATED"/>
    <property type="match status" value="1"/>
</dbReference>
<dbReference type="InterPro" id="IPR046851">
    <property type="entry name" value="NBCH_WD40"/>
</dbReference>
<evidence type="ECO:0000256" key="1">
    <source>
        <dbReference type="ARBA" id="ARBA00022574"/>
    </source>
</evidence>
<evidence type="ECO:0000313" key="6">
    <source>
        <dbReference type="EMBL" id="CAD7083339.1"/>
    </source>
</evidence>
<dbReference type="GO" id="GO:0016020">
    <property type="term" value="C:membrane"/>
    <property type="evidence" value="ECO:0007669"/>
    <property type="project" value="TreeGrafter"/>
</dbReference>
<protein>
    <submittedName>
        <fullName evidence="6">Uncharacterized protein</fullName>
    </submittedName>
</protein>
<dbReference type="AlphaFoldDB" id="A0A7R8YV10"/>
<dbReference type="InterPro" id="IPR023362">
    <property type="entry name" value="PH-BEACH_dom"/>
</dbReference>
<keyword evidence="1 3" id="KW-0853">WD repeat</keyword>
<dbReference type="Pfam" id="PF02138">
    <property type="entry name" value="Beach"/>
    <property type="match status" value="1"/>
</dbReference>
<dbReference type="Pfam" id="PF20426">
    <property type="entry name" value="NBCH_WD40"/>
    <property type="match status" value="1"/>
</dbReference>
<dbReference type="SMART" id="SM01026">
    <property type="entry name" value="Beach"/>
    <property type="match status" value="1"/>
</dbReference>
<dbReference type="PROSITE" id="PS50197">
    <property type="entry name" value="BEACH"/>
    <property type="match status" value="1"/>
</dbReference>
<dbReference type="InParanoid" id="A0A7R8YV10"/>
<dbReference type="Gene3D" id="2.130.10.10">
    <property type="entry name" value="YVTN repeat-like/Quinoprotein amine dehydrogenase"/>
    <property type="match status" value="2"/>
</dbReference>
<evidence type="ECO:0000256" key="3">
    <source>
        <dbReference type="PROSITE-ProRule" id="PRU00221"/>
    </source>
</evidence>